<accession>A0ACB8W210</accession>
<protein>
    <submittedName>
        <fullName evidence="1">Uncharacterized protein</fullName>
    </submittedName>
</protein>
<comment type="caution">
    <text evidence="1">The sequence shown here is derived from an EMBL/GenBank/DDBJ whole genome shotgun (WGS) entry which is preliminary data.</text>
</comment>
<evidence type="ECO:0000313" key="1">
    <source>
        <dbReference type="EMBL" id="KAI3361907.1"/>
    </source>
</evidence>
<organism evidence="1 2">
    <name type="scientific">Scortum barcoo</name>
    <name type="common">barcoo grunter</name>
    <dbReference type="NCBI Taxonomy" id="214431"/>
    <lineage>
        <taxon>Eukaryota</taxon>
        <taxon>Metazoa</taxon>
        <taxon>Chordata</taxon>
        <taxon>Craniata</taxon>
        <taxon>Vertebrata</taxon>
        <taxon>Euteleostomi</taxon>
        <taxon>Actinopterygii</taxon>
        <taxon>Neopterygii</taxon>
        <taxon>Teleostei</taxon>
        <taxon>Neoteleostei</taxon>
        <taxon>Acanthomorphata</taxon>
        <taxon>Eupercaria</taxon>
        <taxon>Centrarchiformes</taxon>
        <taxon>Terapontoidei</taxon>
        <taxon>Terapontidae</taxon>
        <taxon>Scortum</taxon>
    </lineage>
</organism>
<reference evidence="1" key="1">
    <citation type="submission" date="2022-04" db="EMBL/GenBank/DDBJ databases">
        <title>Jade perch genome.</title>
        <authorList>
            <person name="Chao B."/>
        </authorList>
    </citation>
    <scope>NUCLEOTIDE SEQUENCE</scope>
    <source>
        <strain evidence="1">CB-2022</strain>
    </source>
</reference>
<dbReference type="EMBL" id="CM041545">
    <property type="protein sequence ID" value="KAI3361907.1"/>
    <property type="molecule type" value="Genomic_DNA"/>
</dbReference>
<name>A0ACB8W210_9TELE</name>
<evidence type="ECO:0000313" key="2">
    <source>
        <dbReference type="Proteomes" id="UP000831701"/>
    </source>
</evidence>
<dbReference type="Proteomes" id="UP000831701">
    <property type="component" value="Chromosome 15"/>
</dbReference>
<sequence>MASAPDFLWDCADQLCQVVCYIFNLSLSLERVPVLSEDFLCGSSPQNFAPQEAQPFQTLTSHLMKALERIVLRHLRPLVSPNMDPLQFAYHPSIGVDDAVESTCCGDPCLTWKKLETL</sequence>
<keyword evidence="2" id="KW-1185">Reference proteome</keyword>
<proteinExistence type="predicted"/>
<gene>
    <name evidence="1" type="ORF">L3Q82_001987</name>
</gene>